<accession>A0A0A9B2N8</accession>
<dbReference type="PANTHER" id="PTHR33116:SF78">
    <property type="entry name" value="OS12G0587133 PROTEIN"/>
    <property type="match status" value="1"/>
</dbReference>
<evidence type="ECO:0000256" key="1">
    <source>
        <dbReference type="SAM" id="Phobius"/>
    </source>
</evidence>
<proteinExistence type="predicted"/>
<evidence type="ECO:0008006" key="4">
    <source>
        <dbReference type="Google" id="ProtNLM"/>
    </source>
</evidence>
<reference evidence="3" key="1">
    <citation type="submission" date="2014-09" db="EMBL/GenBank/DDBJ databases">
        <authorList>
            <person name="Magalhaes I.L.F."/>
            <person name="Oliveira U."/>
            <person name="Santos F.R."/>
            <person name="Vidigal T.H.D.A."/>
            <person name="Brescovit A.D."/>
            <person name="Santos A.J."/>
        </authorList>
    </citation>
    <scope>NUCLEOTIDE SEQUENCE</scope>
    <source>
        <tissue evidence="3">Shoot tissue taken approximately 20 cm above the soil surface</tissue>
    </source>
</reference>
<feature type="chain" id="PRO_5002060382" description="Reverse transcriptase domain-containing protein" evidence="2">
    <location>
        <begin position="18"/>
        <end position="197"/>
    </location>
</feature>
<name>A0A0A9B2N8_ARUDO</name>
<reference evidence="3" key="2">
    <citation type="journal article" date="2015" name="Data Brief">
        <title>Shoot transcriptome of the giant reed, Arundo donax.</title>
        <authorList>
            <person name="Barrero R.A."/>
            <person name="Guerrero F.D."/>
            <person name="Moolhuijzen P."/>
            <person name="Goolsby J.A."/>
            <person name="Tidwell J."/>
            <person name="Bellgard S.E."/>
            <person name="Bellgard M.I."/>
        </authorList>
    </citation>
    <scope>NUCLEOTIDE SEQUENCE</scope>
    <source>
        <tissue evidence="3">Shoot tissue taken approximately 20 cm above the soil surface</tissue>
    </source>
</reference>
<sequence length="197" mass="22168">MLFILIMDVLNSLFIKAGDEGLLQPLSSRSTKQRVSLYADDVALFIRLDEEELQIIEDILDCFGSASGLQTNLQKSCVIPIRCEESTLSVVEERLHCPTAEFPTTYLGIPISNKKLQRCDLLPWIKKIADRLPGWKASLMNLSGQTTMVRFVLSAIPVYLLIAMNVPKWVIKAIDKIRRAFLWKGRKEVNGGCCLIA</sequence>
<keyword evidence="1" id="KW-1133">Transmembrane helix</keyword>
<evidence type="ECO:0000313" key="3">
    <source>
        <dbReference type="EMBL" id="JAD56418.1"/>
    </source>
</evidence>
<keyword evidence="2" id="KW-0732">Signal</keyword>
<dbReference type="PANTHER" id="PTHR33116">
    <property type="entry name" value="REVERSE TRANSCRIPTASE ZINC-BINDING DOMAIN-CONTAINING PROTEIN-RELATED-RELATED"/>
    <property type="match status" value="1"/>
</dbReference>
<dbReference type="AlphaFoldDB" id="A0A0A9B2N8"/>
<feature type="signal peptide" evidence="2">
    <location>
        <begin position="1"/>
        <end position="17"/>
    </location>
</feature>
<protein>
    <recommendedName>
        <fullName evidence="4">Reverse transcriptase domain-containing protein</fullName>
    </recommendedName>
</protein>
<dbReference type="EMBL" id="GBRH01241477">
    <property type="protein sequence ID" value="JAD56418.1"/>
    <property type="molecule type" value="Transcribed_RNA"/>
</dbReference>
<feature type="transmembrane region" description="Helical" evidence="1">
    <location>
        <begin position="148"/>
        <end position="171"/>
    </location>
</feature>
<keyword evidence="1" id="KW-0472">Membrane</keyword>
<organism evidence="3">
    <name type="scientific">Arundo donax</name>
    <name type="common">Giant reed</name>
    <name type="synonym">Donax arundinaceus</name>
    <dbReference type="NCBI Taxonomy" id="35708"/>
    <lineage>
        <taxon>Eukaryota</taxon>
        <taxon>Viridiplantae</taxon>
        <taxon>Streptophyta</taxon>
        <taxon>Embryophyta</taxon>
        <taxon>Tracheophyta</taxon>
        <taxon>Spermatophyta</taxon>
        <taxon>Magnoliopsida</taxon>
        <taxon>Liliopsida</taxon>
        <taxon>Poales</taxon>
        <taxon>Poaceae</taxon>
        <taxon>PACMAD clade</taxon>
        <taxon>Arundinoideae</taxon>
        <taxon>Arundineae</taxon>
        <taxon>Arundo</taxon>
    </lineage>
</organism>
<evidence type="ECO:0000256" key="2">
    <source>
        <dbReference type="SAM" id="SignalP"/>
    </source>
</evidence>
<keyword evidence="1" id="KW-0812">Transmembrane</keyword>